<dbReference type="RefSeq" id="XP_012653385.1">
    <property type="nucleotide sequence ID" value="XM_012797931.1"/>
</dbReference>
<gene>
    <name evidence="2" type="ORF">TTHERM_000476689</name>
</gene>
<name>W7X9N2_TETTS</name>
<keyword evidence="1 2" id="KW-0812">Transmembrane</keyword>
<reference evidence="3" key="1">
    <citation type="journal article" date="2006" name="PLoS Biol.">
        <title>Macronuclear genome sequence of the ciliate Tetrahymena thermophila, a model eukaryote.</title>
        <authorList>
            <person name="Eisen J.A."/>
            <person name="Coyne R.S."/>
            <person name="Wu M."/>
            <person name="Wu D."/>
            <person name="Thiagarajan M."/>
            <person name="Wortman J.R."/>
            <person name="Badger J.H."/>
            <person name="Ren Q."/>
            <person name="Amedeo P."/>
            <person name="Jones K.M."/>
            <person name="Tallon L.J."/>
            <person name="Delcher A.L."/>
            <person name="Salzberg S.L."/>
            <person name="Silva J.C."/>
            <person name="Haas B.J."/>
            <person name="Majoros W.H."/>
            <person name="Farzad M."/>
            <person name="Carlton J.M."/>
            <person name="Smith R.K. Jr."/>
            <person name="Garg J."/>
            <person name="Pearlman R.E."/>
            <person name="Karrer K.M."/>
            <person name="Sun L."/>
            <person name="Manning G."/>
            <person name="Elde N.C."/>
            <person name="Turkewitz A.P."/>
            <person name="Asai D.J."/>
            <person name="Wilkes D.E."/>
            <person name="Wang Y."/>
            <person name="Cai H."/>
            <person name="Collins K."/>
            <person name="Stewart B.A."/>
            <person name="Lee S.R."/>
            <person name="Wilamowska K."/>
            <person name="Weinberg Z."/>
            <person name="Ruzzo W.L."/>
            <person name="Wloga D."/>
            <person name="Gaertig J."/>
            <person name="Frankel J."/>
            <person name="Tsao C.-C."/>
            <person name="Gorovsky M.A."/>
            <person name="Keeling P.J."/>
            <person name="Waller R.F."/>
            <person name="Patron N.J."/>
            <person name="Cherry J.M."/>
            <person name="Stover N.A."/>
            <person name="Krieger C.J."/>
            <person name="del Toro C."/>
            <person name="Ryder H.F."/>
            <person name="Williamson S.C."/>
            <person name="Barbeau R.A."/>
            <person name="Hamilton E.P."/>
            <person name="Orias E."/>
        </authorList>
    </citation>
    <scope>NUCLEOTIDE SEQUENCE [LARGE SCALE GENOMIC DNA]</scope>
    <source>
        <strain evidence="3">SB210</strain>
    </source>
</reference>
<dbReference type="GeneID" id="24439184"/>
<feature type="transmembrane region" description="Helical" evidence="1">
    <location>
        <begin position="111"/>
        <end position="133"/>
    </location>
</feature>
<dbReference type="AlphaFoldDB" id="W7X9N2"/>
<keyword evidence="1" id="KW-0472">Membrane</keyword>
<proteinExistence type="predicted"/>
<dbReference type="EMBL" id="GG662667">
    <property type="protein sequence ID" value="EWS74052.1"/>
    <property type="molecule type" value="Genomic_DNA"/>
</dbReference>
<keyword evidence="3" id="KW-1185">Reference proteome</keyword>
<evidence type="ECO:0000313" key="2">
    <source>
        <dbReference type="EMBL" id="EWS74052.1"/>
    </source>
</evidence>
<evidence type="ECO:0000313" key="3">
    <source>
        <dbReference type="Proteomes" id="UP000009168"/>
    </source>
</evidence>
<evidence type="ECO:0000256" key="1">
    <source>
        <dbReference type="SAM" id="Phobius"/>
    </source>
</evidence>
<dbReference type="InParanoid" id="W7X9N2"/>
<keyword evidence="1" id="KW-1133">Transmembrane helix</keyword>
<dbReference type="Proteomes" id="UP000009168">
    <property type="component" value="Unassembled WGS sequence"/>
</dbReference>
<organism evidence="2 3">
    <name type="scientific">Tetrahymena thermophila (strain SB210)</name>
    <dbReference type="NCBI Taxonomy" id="312017"/>
    <lineage>
        <taxon>Eukaryota</taxon>
        <taxon>Sar</taxon>
        <taxon>Alveolata</taxon>
        <taxon>Ciliophora</taxon>
        <taxon>Intramacronucleata</taxon>
        <taxon>Oligohymenophorea</taxon>
        <taxon>Hymenostomatida</taxon>
        <taxon>Tetrahymenina</taxon>
        <taxon>Tetrahymenidae</taxon>
        <taxon>Tetrahymena</taxon>
    </lineage>
</organism>
<accession>W7X9N2</accession>
<sequence>MESLKTHHPMQAKEQKEIHQRFIRKLIDWFSHLQQQRLLYQLKQIPSLLFLQLLFMQKKLNSVKCQFFPSKMVSKQNLFINYHMIISIISTKNDQKGEKYNFFLIKYLLQFVIYFSQQVLNYVFLYLFIFCLFV</sequence>
<protein>
    <submittedName>
        <fullName evidence="2">Transmembrane protein, putative</fullName>
    </submittedName>
</protein>
<dbReference type="KEGG" id="tet:TTHERM_000476689"/>